<comment type="caution">
    <text evidence="1">The sequence shown here is derived from an EMBL/GenBank/DDBJ whole genome shotgun (WGS) entry which is preliminary data.</text>
</comment>
<proteinExistence type="predicted"/>
<reference evidence="1 2" key="1">
    <citation type="submission" date="2021-06" db="EMBL/GenBank/DDBJ databases">
        <title>Caerostris extrusa draft genome.</title>
        <authorList>
            <person name="Kono N."/>
            <person name="Arakawa K."/>
        </authorList>
    </citation>
    <scope>NUCLEOTIDE SEQUENCE [LARGE SCALE GENOMIC DNA]</scope>
</reference>
<protein>
    <submittedName>
        <fullName evidence="1">Uncharacterized protein</fullName>
    </submittedName>
</protein>
<evidence type="ECO:0000313" key="2">
    <source>
        <dbReference type="Proteomes" id="UP001054945"/>
    </source>
</evidence>
<dbReference type="AlphaFoldDB" id="A0AAV4XF33"/>
<gene>
    <name evidence="1" type="ORF">CEXT_279371</name>
</gene>
<accession>A0AAV4XF33</accession>
<dbReference type="EMBL" id="BPLR01017678">
    <property type="protein sequence ID" value="GIY93551.1"/>
    <property type="molecule type" value="Genomic_DNA"/>
</dbReference>
<sequence>MISFTASEPIKEELPKPKVGRLAGVQRQSRRDINMDTPLLLCHTFSCLRNTLPFCRDIRPNSLLWCCGNGPIRTTTVEIGVKRKVIPPKFLVLKNVKGNRTLLGAVTPFRFLSSAGIVLDPQKGGWYFSGTPHQQFGFIEYLPNIKSLMCKGPMEYIKLNVITVLDSCPLTRIDDLQHDAKPTTLSSIDLKACYHQVKSPFI</sequence>
<name>A0AAV4XF33_CAEEX</name>
<evidence type="ECO:0000313" key="1">
    <source>
        <dbReference type="EMBL" id="GIY93551.1"/>
    </source>
</evidence>
<keyword evidence="2" id="KW-1185">Reference proteome</keyword>
<dbReference type="Proteomes" id="UP001054945">
    <property type="component" value="Unassembled WGS sequence"/>
</dbReference>
<organism evidence="1 2">
    <name type="scientific">Caerostris extrusa</name>
    <name type="common">Bark spider</name>
    <name type="synonym">Caerostris bankana</name>
    <dbReference type="NCBI Taxonomy" id="172846"/>
    <lineage>
        <taxon>Eukaryota</taxon>
        <taxon>Metazoa</taxon>
        <taxon>Ecdysozoa</taxon>
        <taxon>Arthropoda</taxon>
        <taxon>Chelicerata</taxon>
        <taxon>Arachnida</taxon>
        <taxon>Araneae</taxon>
        <taxon>Araneomorphae</taxon>
        <taxon>Entelegynae</taxon>
        <taxon>Araneoidea</taxon>
        <taxon>Araneidae</taxon>
        <taxon>Caerostris</taxon>
    </lineage>
</organism>